<evidence type="ECO:0000256" key="2">
    <source>
        <dbReference type="ARBA" id="ARBA00008020"/>
    </source>
</evidence>
<dbReference type="GO" id="GO:0016887">
    <property type="term" value="F:ATP hydrolysis activity"/>
    <property type="evidence" value="ECO:0007669"/>
    <property type="project" value="InterPro"/>
</dbReference>
<dbReference type="SUPFAM" id="SSF48592">
    <property type="entry name" value="GroEL equatorial domain-like"/>
    <property type="match status" value="1"/>
</dbReference>
<dbReference type="Gene3D" id="1.10.560.10">
    <property type="entry name" value="GroEL-like equatorial domain"/>
    <property type="match status" value="1"/>
</dbReference>
<dbReference type="GO" id="GO:0005737">
    <property type="term" value="C:cytoplasm"/>
    <property type="evidence" value="ECO:0007669"/>
    <property type="project" value="UniProtKB-SubCell"/>
</dbReference>
<geneLocation type="nucleomorph" evidence="9"/>
<keyword evidence="9" id="KW-0542">Nucleomorph</keyword>
<sequence length="521" mass="57767">MIKKRIQKENTIDFQYENFLIAKAVSDSIRTSLGPHGMDKVIISENEILITNDGATILENAQFDHPSAKMLVDISKSQDQEVGDGTTTIVVLCGSLLSSCLNLMKKGLSRIKIAESFRFSLRKTQEILLKIAFPVDLKQKQILYNAAFSSLESKIISTHSYVFAPIAVNAIFKITNIEFASDINLKNVKILKKLGGIIEQTELLDGLGIDYPVVKSFGGPLKIRNAKIALIQFCLSPPNTDTDSIVVIESYSSMDRILREEKEYLTGICRKIKSSGCNVLLVQKSILREAISPLCLQILSQMKIMIIQDIEREEMSFICDSLGCIPIVDIESFSSEKFGEADVVEEKSFHNEKITNFCGIKKQFNKTATILIRGSNNLLLEEAVRSFRDALCVIRSIIRRRYLIGGGGSAEIEVACVLKNYAKGITGVNSYCITAFANSLEIIPYTLAENAGLEPIDIISQLKKHHYNGEKAAGINIRKGIIVNMVKENIISPLLVITSAMNMAVEFVIQILKIDAIIESV</sequence>
<comment type="subcellular location">
    <subcellularLocation>
        <location evidence="1">Cytoplasm</location>
    </subcellularLocation>
</comment>
<dbReference type="Gene3D" id="3.50.7.10">
    <property type="entry name" value="GroEL"/>
    <property type="match status" value="1"/>
</dbReference>
<comment type="similarity">
    <text evidence="2 7">Belongs to the TCP-1 chaperonin family.</text>
</comment>
<reference evidence="9 10" key="1">
    <citation type="journal article" date="2012" name="Genome Biol. Evol.">
        <title>Nucleomorph genome sequence of the cryptophyte alga Chroomonas mesostigmatica CCMP1168 reveals lineage-specific gene loss and genome complexity.</title>
        <authorList>
            <person name="Moore C.E."/>
            <person name="Curtis B."/>
            <person name="Mills T."/>
            <person name="Tanifuji G."/>
            <person name="Archibald J.M."/>
        </authorList>
    </citation>
    <scope>NUCLEOTIDE SEQUENCE [LARGE SCALE GENOMIC DNA]</scope>
    <source>
        <strain evidence="9 10">CCMP1168</strain>
    </source>
</reference>
<evidence type="ECO:0000256" key="5">
    <source>
        <dbReference type="ARBA" id="ARBA00022840"/>
    </source>
</evidence>
<dbReference type="Proteomes" id="UP000243348">
    <property type="component" value="Nucleomorph 1"/>
</dbReference>
<dbReference type="InterPro" id="IPR053374">
    <property type="entry name" value="TCP-1_chaperonin"/>
</dbReference>
<organism evidence="9 10">
    <name type="scientific">Chroomonas mesostigmatica CCMP1168</name>
    <dbReference type="NCBI Taxonomy" id="1195612"/>
    <lineage>
        <taxon>Eukaryota</taxon>
        <taxon>Cryptophyceae</taxon>
        <taxon>Pyrenomonadales</taxon>
        <taxon>Chroomonadaceae</taxon>
        <taxon>Chroomonas</taxon>
    </lineage>
</organism>
<protein>
    <recommendedName>
        <fullName evidence="3 8">T-complex protein 1 subunit delta</fullName>
    </recommendedName>
</protein>
<dbReference type="InterPro" id="IPR002194">
    <property type="entry name" value="Chaperonin_TCP-1_CS"/>
</dbReference>
<dbReference type="GO" id="GO:0005524">
    <property type="term" value="F:ATP binding"/>
    <property type="evidence" value="ECO:0007669"/>
    <property type="project" value="UniProtKB-KW"/>
</dbReference>
<dbReference type="PRINTS" id="PR00304">
    <property type="entry name" value="TCOMPLEXTCP1"/>
</dbReference>
<evidence type="ECO:0000256" key="6">
    <source>
        <dbReference type="ARBA" id="ARBA00023186"/>
    </source>
</evidence>
<evidence type="ECO:0000256" key="4">
    <source>
        <dbReference type="ARBA" id="ARBA00022741"/>
    </source>
</evidence>
<dbReference type="InterPro" id="IPR027410">
    <property type="entry name" value="TCP-1-like_intermed_sf"/>
</dbReference>
<evidence type="ECO:0000256" key="1">
    <source>
        <dbReference type="ARBA" id="ARBA00004496"/>
    </source>
</evidence>
<dbReference type="GO" id="GO:0051082">
    <property type="term" value="F:unfolded protein binding"/>
    <property type="evidence" value="ECO:0007669"/>
    <property type="project" value="InterPro"/>
</dbReference>
<evidence type="ECO:0000256" key="7">
    <source>
        <dbReference type="RuleBase" id="RU004187"/>
    </source>
</evidence>
<gene>
    <name evidence="9" type="primary">tcpD</name>
    <name evidence="9" type="ORF">CMESO_26</name>
</gene>
<evidence type="ECO:0000313" key="10">
    <source>
        <dbReference type="Proteomes" id="UP000243348"/>
    </source>
</evidence>
<keyword evidence="6 7" id="KW-0143">Chaperone</keyword>
<dbReference type="Pfam" id="PF00118">
    <property type="entry name" value="Cpn60_TCP1"/>
    <property type="match status" value="1"/>
</dbReference>
<dbReference type="InterPro" id="IPR002423">
    <property type="entry name" value="Cpn60/GroEL/TCP-1"/>
</dbReference>
<dbReference type="PROSITE" id="PS00750">
    <property type="entry name" value="TCP1_1"/>
    <property type="match status" value="1"/>
</dbReference>
<keyword evidence="4 7" id="KW-0547">Nucleotide-binding</keyword>
<evidence type="ECO:0000256" key="3">
    <source>
        <dbReference type="ARBA" id="ARBA00016107"/>
    </source>
</evidence>
<dbReference type="SUPFAM" id="SSF54849">
    <property type="entry name" value="GroEL-intermediate domain like"/>
    <property type="match status" value="1"/>
</dbReference>
<evidence type="ECO:0000313" key="9">
    <source>
        <dbReference type="EMBL" id="AFP65229.1"/>
    </source>
</evidence>
<dbReference type="NCBIfam" id="NF041083">
    <property type="entry name" value="thermosome_beta"/>
    <property type="match status" value="1"/>
</dbReference>
<dbReference type="InterPro" id="IPR017998">
    <property type="entry name" value="Chaperone_TCP-1"/>
</dbReference>
<dbReference type="InterPro" id="IPR027409">
    <property type="entry name" value="GroEL-like_apical_dom_sf"/>
</dbReference>
<evidence type="ECO:0000256" key="8">
    <source>
        <dbReference type="RuleBase" id="RU004192"/>
    </source>
</evidence>
<dbReference type="CDD" id="cd03338">
    <property type="entry name" value="TCP1_delta"/>
    <property type="match status" value="1"/>
</dbReference>
<dbReference type="GO" id="GO:0140662">
    <property type="term" value="F:ATP-dependent protein folding chaperone"/>
    <property type="evidence" value="ECO:0007669"/>
    <property type="project" value="InterPro"/>
</dbReference>
<dbReference type="PROSITE" id="PS00995">
    <property type="entry name" value="TCP1_3"/>
    <property type="match status" value="1"/>
</dbReference>
<dbReference type="Gene3D" id="3.30.260.10">
    <property type="entry name" value="TCP-1-like chaperonin intermediate domain"/>
    <property type="match status" value="1"/>
</dbReference>
<dbReference type="PANTHER" id="PTHR11353">
    <property type="entry name" value="CHAPERONIN"/>
    <property type="match status" value="1"/>
</dbReference>
<dbReference type="InterPro" id="IPR027413">
    <property type="entry name" value="GROEL-like_equatorial_sf"/>
</dbReference>
<dbReference type="AlphaFoldDB" id="J7G2J4"/>
<accession>J7G2J4</accession>
<keyword evidence="5 7" id="KW-0067">ATP-binding</keyword>
<proteinExistence type="inferred from homology"/>
<dbReference type="InterPro" id="IPR012717">
    <property type="entry name" value="Chap_CCT_delta"/>
</dbReference>
<dbReference type="SUPFAM" id="SSF52029">
    <property type="entry name" value="GroEL apical domain-like"/>
    <property type="match status" value="1"/>
</dbReference>
<dbReference type="EMBL" id="CP003680">
    <property type="protein sequence ID" value="AFP65229.1"/>
    <property type="molecule type" value="Genomic_DNA"/>
</dbReference>
<name>J7G2J4_9CRYP</name>